<accession>A0ABS7WWM7</accession>
<keyword evidence="2" id="KW-1185">Reference proteome</keyword>
<dbReference type="RefSeq" id="WP_224416034.1">
    <property type="nucleotide sequence ID" value="NZ_JAGXFC010000001.1"/>
</dbReference>
<comment type="caution">
    <text evidence="1">The sequence shown here is derived from an EMBL/GenBank/DDBJ whole genome shotgun (WGS) entry which is preliminary data.</text>
</comment>
<organism evidence="1 2">
    <name type="scientific">Modicisalibacter tunisiensis</name>
    <dbReference type="NCBI Taxonomy" id="390637"/>
    <lineage>
        <taxon>Bacteria</taxon>
        <taxon>Pseudomonadati</taxon>
        <taxon>Pseudomonadota</taxon>
        <taxon>Gammaproteobacteria</taxon>
        <taxon>Oceanospirillales</taxon>
        <taxon>Halomonadaceae</taxon>
        <taxon>Modicisalibacter</taxon>
    </lineage>
</organism>
<dbReference type="NCBIfam" id="TIGR02566">
    <property type="entry name" value="cas_Csy3"/>
    <property type="match status" value="1"/>
</dbReference>
<dbReference type="Pfam" id="PF09615">
    <property type="entry name" value="Cas_Csy3"/>
    <property type="match status" value="1"/>
</dbReference>
<name>A0ABS7WWM7_9GAMM</name>
<reference evidence="1 2" key="1">
    <citation type="submission" date="2021-05" db="EMBL/GenBank/DDBJ databases">
        <title>Petroleum and Energy Research Collection (APPE): ex situ preservation of microbial diversity associated with the oil industry and exploitation of its biotechnological potential.</title>
        <authorList>
            <person name="Paixao C.T.M."/>
            <person name="Gomes M.B."/>
            <person name="Oliveira V.M."/>
        </authorList>
    </citation>
    <scope>NUCLEOTIDE SEQUENCE [LARGE SCALE GENOMIC DNA]</scope>
    <source>
        <strain evidence="1 2">LIT2</strain>
    </source>
</reference>
<proteinExistence type="predicted"/>
<evidence type="ECO:0000313" key="1">
    <source>
        <dbReference type="EMBL" id="MBZ9567019.1"/>
    </source>
</evidence>
<gene>
    <name evidence="1" type="primary">csy3</name>
    <name evidence="1" type="ORF">KGQ91_04860</name>
</gene>
<dbReference type="Proteomes" id="UP001319883">
    <property type="component" value="Unassembled WGS sequence"/>
</dbReference>
<evidence type="ECO:0000313" key="2">
    <source>
        <dbReference type="Proteomes" id="UP001319883"/>
    </source>
</evidence>
<sequence length="343" mass="37385">MAFNKLPGVLSLTRGLMITDAVFENLLADSKRSPVEVIRHGIRGTQNIPDKFDDVSNIQQTETAKLDPEARGMSVSFGLNFLDLKDVIFACASSKGGKDDVAGYRQTLLNFIAQAKSSEGLQEVGRRFARNIANGRWLWRNRQLAESIEVAVARDGETLATFPALAVPLNHFEAYSDDEKALGALIAASMAGQSTSRLTVEARIDFGVTGALEVFPSQNYVERKPKGFARPLYYVRGGEVRRRSSGAGEVGIKVMGQAALRDQKISNALRTIDTWYPAYEEHGQPIAVEPNGANLGAQRFFRDGAASAFKIALRLDELDPDSADGMFMISALMRGGVYSGSKE</sequence>
<protein>
    <submittedName>
        <fullName evidence="1">Type I-F CRISPR-associated protein Csy3</fullName>
    </submittedName>
</protein>
<dbReference type="InterPro" id="IPR013399">
    <property type="entry name" value="CRISPR-assoc_prot_Csy3"/>
</dbReference>
<dbReference type="EMBL" id="JAGXFD010000001">
    <property type="protein sequence ID" value="MBZ9567019.1"/>
    <property type="molecule type" value="Genomic_DNA"/>
</dbReference>